<dbReference type="Gene3D" id="2.60.40.10">
    <property type="entry name" value="Immunoglobulins"/>
    <property type="match status" value="1"/>
</dbReference>
<dbReference type="InterPro" id="IPR003594">
    <property type="entry name" value="HATPase_dom"/>
</dbReference>
<dbReference type="InterPro" id="IPR005467">
    <property type="entry name" value="His_kinase_dom"/>
</dbReference>
<organism evidence="7 8">
    <name type="scientific">Parapedobacter deserti</name>
    <dbReference type="NCBI Taxonomy" id="1912957"/>
    <lineage>
        <taxon>Bacteria</taxon>
        <taxon>Pseudomonadati</taxon>
        <taxon>Bacteroidota</taxon>
        <taxon>Sphingobacteriia</taxon>
        <taxon>Sphingobacteriales</taxon>
        <taxon>Sphingobacteriaceae</taxon>
        <taxon>Parapedobacter</taxon>
    </lineage>
</organism>
<sequence length="1007" mass="114667">MTSFITSIKNIVLLALATFFILSNPTLAADETFIINHYTDEHGLPQNSIKGIGQDNLGFLWLISEKGPVRYDGNGQFRTFDHLSASLSTDRMVALYQGGRNGELWAQAEDDALVMLKDGRAVTSDATFWDIFDKPWLNQKKKLTTTTRLPIPHPKPSPEYLFIPDGTGSGFVVSKDTVWSPPLNLRTRHKRHFPNANPWAFVSFKGKLLYLNQLRSYEVLHRDNRLTRENIGGDLLELPADARFTIYWNTASNQLFIYAAESLYWLSEDDHGRLYSTLLVSGFDFKKNGITTAHYMPSRGKLFLGSATKGLFTVRKRHFNTLHSGVDYPNNAFYSQTLLPNGLLLTNDGRAFDQNGLPHLLDFLQEKKHQYHQVFGPHGNLWVFQRDTILLIDPQVSRILSIKPNPSQAKFADWDDASNFWIGGDTGKLLKYDVDRDTFLTMASFPAITYIEDGDRQELYIGTKNGLFAFNTLHCTKKEIPEFAGKMVRSIYRESTSRHWITTYQHGFFLYENGEATAFPLDKNGYLATSHCMLEDRRGFLWISTNKGLFKVSKQQLLDYKQNKTAAPFYFYYNKQWGFNTNEFNGGCKPCAINLPNGNFSFPSLDGLIQFEPTAIDDEFPLGDIILDGVTLDEKALPVQDTIRIPHDFSRLDIKIATPFYGNRHNMEIEYIVTSEDKPRGNWLVLNSANNTLSINRLSSGNHTILMRMRKGMGPGDFNYATFHLYIPPLFHETTWFPLLIFVVLCLTVWLTIFLRTRFILNQNRLLVNKVNERTLILKSQYEWQQRLSTSITHDIKAPLNYVVKALSNIRDIAKDEGFLPREMEQVYLSTKNIYHYSNNLTKLAKLMLTRDVLELADVQLYEIAQRQIDIFKSAAESRGNTIHNRIPVGTKVHSNPDVLAIMIHNLLDNATKFTQNGNIQLNVEQGTDNAVVFSIKDTGVGLYPEQLDYYNDVIKEQLPVRVEGKTIGFGLLLVKDMAHLIGAKMSIHSVLGGGTTISFILPSHAC</sequence>
<evidence type="ECO:0000256" key="5">
    <source>
        <dbReference type="SAM" id="SignalP"/>
    </source>
</evidence>
<keyword evidence="3" id="KW-0597">Phosphoprotein</keyword>
<dbReference type="PRINTS" id="PR00344">
    <property type="entry name" value="BCTRLSENSOR"/>
</dbReference>
<protein>
    <recommendedName>
        <fullName evidence="2">histidine kinase</fullName>
        <ecNumber evidence="2">2.7.13.3</ecNumber>
    </recommendedName>
</protein>
<dbReference type="Proteomes" id="UP001595526">
    <property type="component" value="Unassembled WGS sequence"/>
</dbReference>
<keyword evidence="7" id="KW-0418">Kinase</keyword>
<evidence type="ECO:0000313" key="8">
    <source>
        <dbReference type="Proteomes" id="UP001595526"/>
    </source>
</evidence>
<dbReference type="InterPro" id="IPR036890">
    <property type="entry name" value="HATPase_C_sf"/>
</dbReference>
<dbReference type="SUPFAM" id="SSF47384">
    <property type="entry name" value="Homodimeric domain of signal transducing histidine kinase"/>
    <property type="match status" value="1"/>
</dbReference>
<comment type="caution">
    <text evidence="7">The sequence shown here is derived from an EMBL/GenBank/DDBJ whole genome shotgun (WGS) entry which is preliminary data.</text>
</comment>
<feature type="chain" id="PRO_5046791233" description="histidine kinase" evidence="5">
    <location>
        <begin position="29"/>
        <end position="1007"/>
    </location>
</feature>
<name>A0ABV7JEY9_9SPHI</name>
<dbReference type="EC" id="2.7.13.3" evidence="2"/>
<evidence type="ECO:0000259" key="6">
    <source>
        <dbReference type="PROSITE" id="PS50109"/>
    </source>
</evidence>
<dbReference type="InterPro" id="IPR015943">
    <property type="entry name" value="WD40/YVTN_repeat-like_dom_sf"/>
</dbReference>
<accession>A0ABV7JEY9</accession>
<dbReference type="InterPro" id="IPR004358">
    <property type="entry name" value="Sig_transdc_His_kin-like_C"/>
</dbReference>
<evidence type="ECO:0000256" key="4">
    <source>
        <dbReference type="SAM" id="Phobius"/>
    </source>
</evidence>
<dbReference type="PROSITE" id="PS50109">
    <property type="entry name" value="HIS_KIN"/>
    <property type="match status" value="1"/>
</dbReference>
<dbReference type="EMBL" id="JBHRTA010000008">
    <property type="protein sequence ID" value="MFC3196665.1"/>
    <property type="molecule type" value="Genomic_DNA"/>
</dbReference>
<keyword evidence="4" id="KW-0472">Membrane</keyword>
<evidence type="ECO:0000256" key="2">
    <source>
        <dbReference type="ARBA" id="ARBA00012438"/>
    </source>
</evidence>
<dbReference type="PANTHER" id="PTHR43547">
    <property type="entry name" value="TWO-COMPONENT HISTIDINE KINASE"/>
    <property type="match status" value="1"/>
</dbReference>
<dbReference type="SMART" id="SM00387">
    <property type="entry name" value="HATPase_c"/>
    <property type="match status" value="1"/>
</dbReference>
<gene>
    <name evidence="7" type="ORF">ACFOET_03475</name>
</gene>
<dbReference type="Pfam" id="PF02518">
    <property type="entry name" value="HATPase_c"/>
    <property type="match status" value="1"/>
</dbReference>
<proteinExistence type="predicted"/>
<keyword evidence="8" id="KW-1185">Reference proteome</keyword>
<dbReference type="RefSeq" id="WP_379019587.1">
    <property type="nucleotide sequence ID" value="NZ_JBHRTA010000008.1"/>
</dbReference>
<keyword evidence="7" id="KW-0808">Transferase</keyword>
<dbReference type="Gene3D" id="2.130.10.10">
    <property type="entry name" value="YVTN repeat-like/Quinoprotein amine dehydrogenase"/>
    <property type="match status" value="2"/>
</dbReference>
<keyword evidence="5" id="KW-0732">Signal</keyword>
<reference evidence="8" key="1">
    <citation type="journal article" date="2019" name="Int. J. Syst. Evol. Microbiol.">
        <title>The Global Catalogue of Microorganisms (GCM) 10K type strain sequencing project: providing services to taxonomists for standard genome sequencing and annotation.</title>
        <authorList>
            <consortium name="The Broad Institute Genomics Platform"/>
            <consortium name="The Broad Institute Genome Sequencing Center for Infectious Disease"/>
            <person name="Wu L."/>
            <person name="Ma J."/>
        </authorList>
    </citation>
    <scope>NUCLEOTIDE SEQUENCE [LARGE SCALE GENOMIC DNA]</scope>
    <source>
        <strain evidence="8">KCTC 52416</strain>
    </source>
</reference>
<dbReference type="GO" id="GO:0016301">
    <property type="term" value="F:kinase activity"/>
    <property type="evidence" value="ECO:0007669"/>
    <property type="project" value="UniProtKB-KW"/>
</dbReference>
<evidence type="ECO:0000256" key="3">
    <source>
        <dbReference type="ARBA" id="ARBA00022553"/>
    </source>
</evidence>
<keyword evidence="4" id="KW-0812">Transmembrane</keyword>
<keyword evidence="4" id="KW-1133">Transmembrane helix</keyword>
<dbReference type="InterPro" id="IPR036097">
    <property type="entry name" value="HisK_dim/P_sf"/>
</dbReference>
<comment type="catalytic activity">
    <reaction evidence="1">
        <text>ATP + protein L-histidine = ADP + protein N-phospho-L-histidine.</text>
        <dbReference type="EC" id="2.7.13.3"/>
    </reaction>
</comment>
<evidence type="ECO:0000313" key="7">
    <source>
        <dbReference type="EMBL" id="MFC3196665.1"/>
    </source>
</evidence>
<dbReference type="PANTHER" id="PTHR43547:SF2">
    <property type="entry name" value="HYBRID SIGNAL TRANSDUCTION HISTIDINE KINASE C"/>
    <property type="match status" value="1"/>
</dbReference>
<feature type="domain" description="Histidine kinase" evidence="6">
    <location>
        <begin position="791"/>
        <end position="1006"/>
    </location>
</feature>
<dbReference type="SUPFAM" id="SSF55874">
    <property type="entry name" value="ATPase domain of HSP90 chaperone/DNA topoisomerase II/histidine kinase"/>
    <property type="match status" value="1"/>
</dbReference>
<feature type="transmembrane region" description="Helical" evidence="4">
    <location>
        <begin position="736"/>
        <end position="755"/>
    </location>
</feature>
<dbReference type="InterPro" id="IPR013783">
    <property type="entry name" value="Ig-like_fold"/>
</dbReference>
<feature type="signal peptide" evidence="5">
    <location>
        <begin position="1"/>
        <end position="28"/>
    </location>
</feature>
<dbReference type="Gene3D" id="3.30.565.10">
    <property type="entry name" value="Histidine kinase-like ATPase, C-terminal domain"/>
    <property type="match status" value="1"/>
</dbReference>
<evidence type="ECO:0000256" key="1">
    <source>
        <dbReference type="ARBA" id="ARBA00000085"/>
    </source>
</evidence>